<dbReference type="InParanoid" id="F0S212"/>
<proteinExistence type="predicted"/>
<feature type="region of interest" description="Disordered" evidence="1">
    <location>
        <begin position="34"/>
        <end position="53"/>
    </location>
</feature>
<reference evidence="3 4" key="1">
    <citation type="journal article" date="2011" name="Stand. Genomic Sci.">
        <title>Complete genome sequence of the thermophilic sulfur-reducer Desulfurobacterium thermolithotrophum type strain (BSA(T)) from a deep-sea hydrothermal vent.</title>
        <authorList>
            <person name="Goker M."/>
            <person name="Daligault H."/>
            <person name="Mwirichia R."/>
            <person name="Lapidus A."/>
            <person name="Lucas S."/>
            <person name="Deshpande S."/>
            <person name="Pagani I."/>
            <person name="Tapia R."/>
            <person name="Cheng J.F."/>
            <person name="Goodwin L."/>
            <person name="Pitluck S."/>
            <person name="Liolios K."/>
            <person name="Ivanova N."/>
            <person name="Mavromatis K."/>
            <person name="Mikhailova N."/>
            <person name="Pati A."/>
            <person name="Chen A."/>
            <person name="Palaniappan K."/>
            <person name="Han C."/>
            <person name="Land M."/>
            <person name="Hauser L."/>
            <person name="Pan C."/>
            <person name="Brambilla E.M."/>
            <person name="Rohde M."/>
            <person name="Spring S."/>
            <person name="Sikorski J."/>
            <person name="Wirth R."/>
            <person name="Detter J.C."/>
            <person name="Woyke T."/>
            <person name="Bristow J."/>
            <person name="Eisen J.A."/>
            <person name="Markowitz V."/>
            <person name="Hugenholtz P."/>
            <person name="Kyrpides N.C."/>
            <person name="Klenk H.P."/>
        </authorList>
    </citation>
    <scope>NUCLEOTIDE SEQUENCE [LARGE SCALE GENOMIC DNA]</scope>
    <source>
        <strain evidence="4">DSM 11699 / BSA</strain>
    </source>
</reference>
<dbReference type="STRING" id="868864.Dester_1463"/>
<gene>
    <name evidence="3" type="ordered locus">Dester_1463</name>
</gene>
<evidence type="ECO:0000313" key="3">
    <source>
        <dbReference type="EMBL" id="ADY74093.1"/>
    </source>
</evidence>
<sequence>MGFPRTCLALTFVISIPVNSFGDWYILIPKAPPQERPSPKKTPPLPKLTPPKETKPYTVEVKKIFAPDFSIQTANLRKLTRKKLEGKKAIFVFLNGLYTPTSESILLALEKFLKKKKNTVIVAVDINDSDFSILKKFKKSMELKKVLLTADSYVYEQFKKKIKDLKVPSLIIIDRFGFIRYFADKITYENITTLDKELEKILKTLG</sequence>
<dbReference type="InterPro" id="IPR036249">
    <property type="entry name" value="Thioredoxin-like_sf"/>
</dbReference>
<dbReference type="SUPFAM" id="SSF52833">
    <property type="entry name" value="Thioredoxin-like"/>
    <property type="match status" value="1"/>
</dbReference>
<evidence type="ECO:0000313" key="4">
    <source>
        <dbReference type="Proteomes" id="UP000007102"/>
    </source>
</evidence>
<organism evidence="3 4">
    <name type="scientific">Desulfurobacterium thermolithotrophum (strain DSM 11699 / BSA)</name>
    <dbReference type="NCBI Taxonomy" id="868864"/>
    <lineage>
        <taxon>Bacteria</taxon>
        <taxon>Pseudomonadati</taxon>
        <taxon>Aquificota</taxon>
        <taxon>Aquificia</taxon>
        <taxon>Desulfurobacteriales</taxon>
        <taxon>Desulfurobacteriaceae</taxon>
        <taxon>Desulfurobacterium</taxon>
    </lineage>
</organism>
<protein>
    <submittedName>
        <fullName evidence="3">Alkyl hydroperoxide reductase/ Thiol specific antioxidant/ Mal allergen</fullName>
    </submittedName>
</protein>
<dbReference type="InterPro" id="IPR000866">
    <property type="entry name" value="AhpC/TSA"/>
</dbReference>
<dbReference type="GO" id="GO:0016491">
    <property type="term" value="F:oxidoreductase activity"/>
    <property type="evidence" value="ECO:0007669"/>
    <property type="project" value="InterPro"/>
</dbReference>
<dbReference type="GO" id="GO:0016209">
    <property type="term" value="F:antioxidant activity"/>
    <property type="evidence" value="ECO:0007669"/>
    <property type="project" value="InterPro"/>
</dbReference>
<name>F0S212_DESTD</name>
<evidence type="ECO:0000256" key="1">
    <source>
        <dbReference type="SAM" id="MobiDB-lite"/>
    </source>
</evidence>
<accession>F0S212</accession>
<dbReference type="OrthoDB" id="14972at2"/>
<dbReference type="Gene3D" id="3.40.30.10">
    <property type="entry name" value="Glutaredoxin"/>
    <property type="match status" value="1"/>
</dbReference>
<dbReference type="Pfam" id="PF00578">
    <property type="entry name" value="AhpC-TSA"/>
    <property type="match status" value="1"/>
</dbReference>
<reference evidence="4" key="2">
    <citation type="submission" date="2011-02" db="EMBL/GenBank/DDBJ databases">
        <title>The complete genome of Desulfurobacterium thermolithotrophum DSM 11699.</title>
        <authorList>
            <consortium name="US DOE Joint Genome Institute (JGI-PGF)"/>
            <person name="Lucas S."/>
            <person name="Copeland A."/>
            <person name="Lapidus A."/>
            <person name="Bruce D."/>
            <person name="Goodwin L."/>
            <person name="Pitluck S."/>
            <person name="Kyrpides N."/>
            <person name="Mavromatis K."/>
            <person name="Pagani I."/>
            <person name="Ivanova N."/>
            <person name="Mikhailova N."/>
            <person name="Daligault H."/>
            <person name="Detter J.C."/>
            <person name="Tapia R."/>
            <person name="Han C."/>
            <person name="Land M."/>
            <person name="Hauser L."/>
            <person name="Markowitz V."/>
            <person name="Cheng J.-F."/>
            <person name="Hugenholtz P."/>
            <person name="Woyke T."/>
            <person name="Wu D."/>
            <person name="Spring S."/>
            <person name="Brambilla E."/>
            <person name="Klenk H.-P."/>
            <person name="Eisen J.A."/>
        </authorList>
    </citation>
    <scope>NUCLEOTIDE SEQUENCE [LARGE SCALE GENOMIC DNA]</scope>
    <source>
        <strain evidence="4">DSM 11699 / BSA</strain>
    </source>
</reference>
<dbReference type="EMBL" id="CP002543">
    <property type="protein sequence ID" value="ADY74093.1"/>
    <property type="molecule type" value="Genomic_DNA"/>
</dbReference>
<dbReference type="AlphaFoldDB" id="F0S212"/>
<evidence type="ECO:0000259" key="2">
    <source>
        <dbReference type="Pfam" id="PF00578"/>
    </source>
</evidence>
<feature type="compositionally biased region" description="Pro residues" evidence="1">
    <location>
        <begin position="34"/>
        <end position="49"/>
    </location>
</feature>
<dbReference type="RefSeq" id="WP_013639041.1">
    <property type="nucleotide sequence ID" value="NC_015185.1"/>
</dbReference>
<feature type="domain" description="Alkyl hydroperoxide reductase subunit C/ Thiol specific antioxidant" evidence="2">
    <location>
        <begin position="66"/>
        <end position="181"/>
    </location>
</feature>
<keyword evidence="4" id="KW-1185">Reference proteome</keyword>
<dbReference type="HOGENOM" id="CLU_1342709_0_0_0"/>
<dbReference type="KEGG" id="dte:Dester_1463"/>
<dbReference type="Proteomes" id="UP000007102">
    <property type="component" value="Chromosome"/>
</dbReference>
<dbReference type="eggNOG" id="COG1225">
    <property type="taxonomic scope" value="Bacteria"/>
</dbReference>